<protein>
    <submittedName>
        <fullName evidence="1">Uncharacterized protein</fullName>
    </submittedName>
</protein>
<comment type="caution">
    <text evidence="1">The sequence shown here is derived from an EMBL/GenBank/DDBJ whole genome shotgun (WGS) entry which is preliminary data.</text>
</comment>
<keyword evidence="2" id="KW-1185">Reference proteome</keyword>
<dbReference type="Proteomes" id="UP001153076">
    <property type="component" value="Unassembled WGS sequence"/>
</dbReference>
<dbReference type="Gene3D" id="1.10.510.10">
    <property type="entry name" value="Transferase(Phosphotransferase) domain 1"/>
    <property type="match status" value="1"/>
</dbReference>
<dbReference type="GO" id="GO:0016020">
    <property type="term" value="C:membrane"/>
    <property type="evidence" value="ECO:0007669"/>
    <property type="project" value="TreeGrafter"/>
</dbReference>
<dbReference type="InterPro" id="IPR011009">
    <property type="entry name" value="Kinase-like_dom_sf"/>
</dbReference>
<proteinExistence type="predicted"/>
<sequence length="186" mass="20622">MKCLHNNEALGQVSSSCDPHTSTSLSSDLTMPSSLTLNRSYQFIVYSFSFASTDHGLGGLVSAKADVYSNEILLIETFSGKKKKPTEVMFETDMSLKQWIHRECAAGGSLITVIDPKLLNDDRDDFLSSKEQCFSCVMELALSCTTETTQDRGNMIELAAKLKKIRKQFLTSIELSLPNNMETEDS</sequence>
<gene>
    <name evidence="1" type="ORF">Cgig2_010699</name>
</gene>
<dbReference type="InterPro" id="IPR051564">
    <property type="entry name" value="LRR_receptor-like_kinase"/>
</dbReference>
<name>A0A9Q1KM94_9CARY</name>
<dbReference type="SUPFAM" id="SSF56112">
    <property type="entry name" value="Protein kinase-like (PK-like)"/>
    <property type="match status" value="1"/>
</dbReference>
<dbReference type="PANTHER" id="PTHR48055:SF57">
    <property type="entry name" value="PROTEIN KINASE DOMAIN-CONTAINING PROTEIN"/>
    <property type="match status" value="1"/>
</dbReference>
<organism evidence="1 2">
    <name type="scientific">Carnegiea gigantea</name>
    <dbReference type="NCBI Taxonomy" id="171969"/>
    <lineage>
        <taxon>Eukaryota</taxon>
        <taxon>Viridiplantae</taxon>
        <taxon>Streptophyta</taxon>
        <taxon>Embryophyta</taxon>
        <taxon>Tracheophyta</taxon>
        <taxon>Spermatophyta</taxon>
        <taxon>Magnoliopsida</taxon>
        <taxon>eudicotyledons</taxon>
        <taxon>Gunneridae</taxon>
        <taxon>Pentapetalae</taxon>
        <taxon>Caryophyllales</taxon>
        <taxon>Cactineae</taxon>
        <taxon>Cactaceae</taxon>
        <taxon>Cactoideae</taxon>
        <taxon>Echinocereeae</taxon>
        <taxon>Carnegiea</taxon>
    </lineage>
</organism>
<dbReference type="EMBL" id="JAKOGI010000078">
    <property type="protein sequence ID" value="KAJ8445341.1"/>
    <property type="molecule type" value="Genomic_DNA"/>
</dbReference>
<dbReference type="AlphaFoldDB" id="A0A9Q1KM94"/>
<reference evidence="1" key="1">
    <citation type="submission" date="2022-04" db="EMBL/GenBank/DDBJ databases">
        <title>Carnegiea gigantea Genome sequencing and assembly v2.</title>
        <authorList>
            <person name="Copetti D."/>
            <person name="Sanderson M.J."/>
            <person name="Burquez A."/>
            <person name="Wojciechowski M.F."/>
        </authorList>
    </citation>
    <scope>NUCLEOTIDE SEQUENCE</scope>
    <source>
        <strain evidence="1">SGP5-SGP5p</strain>
        <tissue evidence="1">Aerial part</tissue>
    </source>
</reference>
<evidence type="ECO:0000313" key="2">
    <source>
        <dbReference type="Proteomes" id="UP001153076"/>
    </source>
</evidence>
<dbReference type="PANTHER" id="PTHR48055">
    <property type="entry name" value="LEUCINE-RICH REPEAT RECEPTOR PROTEIN KINASE EMS1"/>
    <property type="match status" value="1"/>
</dbReference>
<evidence type="ECO:0000313" key="1">
    <source>
        <dbReference type="EMBL" id="KAJ8445341.1"/>
    </source>
</evidence>
<dbReference type="OrthoDB" id="1724816at2759"/>
<accession>A0A9Q1KM94</accession>